<dbReference type="AlphaFoldDB" id="A0A6B1XZV3"/>
<reference evidence="1 2" key="1">
    <citation type="submission" date="2020-08" db="EMBL/GenBank/DDBJ databases">
        <title>Enterococcus faecalis SF28073 genome assembly.</title>
        <authorList>
            <person name="Duerkop B.A."/>
            <person name="Johnson C.N."/>
        </authorList>
    </citation>
    <scope>NUCLEOTIDE SEQUENCE [LARGE SCALE GENOMIC DNA]</scope>
    <source>
        <strain evidence="1 2">SF28073</strain>
    </source>
</reference>
<dbReference type="RefSeq" id="WP_002382535.1">
    <property type="nucleotide sequence ID" value="NZ_CAXOFR010000004.1"/>
</dbReference>
<dbReference type="Proteomes" id="UP000516122">
    <property type="component" value="Chromosome"/>
</dbReference>
<sequence>MFRLDVKKEILNVNCPHCGKKIKLSFNSIACPYCYGEFIPDEVHKLFYQYEAHLINSKSYNATKKMEKTSDALINTGKGLSNLGCALTLLPLAILGLIIAWSILTN</sequence>
<evidence type="ECO:0000313" key="2">
    <source>
        <dbReference type="Proteomes" id="UP000516122"/>
    </source>
</evidence>
<accession>A0A6B1XZV3</accession>
<proteinExistence type="predicted"/>
<dbReference type="EMBL" id="CP060804">
    <property type="protein sequence ID" value="QNP37240.1"/>
    <property type="molecule type" value="Genomic_DNA"/>
</dbReference>
<gene>
    <name evidence="1" type="ORF">H9Q64_12310</name>
</gene>
<evidence type="ECO:0008006" key="3">
    <source>
        <dbReference type="Google" id="ProtNLM"/>
    </source>
</evidence>
<name>A0A6B1XZV3_ENTFL</name>
<protein>
    <recommendedName>
        <fullName evidence="3">Zinc ribbon domain-containing protein</fullName>
    </recommendedName>
</protein>
<organism evidence="1 2">
    <name type="scientific">Enterococcus faecalis</name>
    <name type="common">Streptococcus faecalis</name>
    <dbReference type="NCBI Taxonomy" id="1351"/>
    <lineage>
        <taxon>Bacteria</taxon>
        <taxon>Bacillati</taxon>
        <taxon>Bacillota</taxon>
        <taxon>Bacilli</taxon>
        <taxon>Lactobacillales</taxon>
        <taxon>Enterococcaceae</taxon>
        <taxon>Enterococcus</taxon>
    </lineage>
</organism>
<evidence type="ECO:0000313" key="1">
    <source>
        <dbReference type="EMBL" id="QNP37240.1"/>
    </source>
</evidence>